<dbReference type="EMBL" id="MU069461">
    <property type="protein sequence ID" value="KAF5842462.1"/>
    <property type="molecule type" value="Genomic_DNA"/>
</dbReference>
<dbReference type="Proteomes" id="UP000815325">
    <property type="component" value="Unassembled WGS sequence"/>
</dbReference>
<evidence type="ECO:0000313" key="1">
    <source>
        <dbReference type="EMBL" id="KAF5842462.1"/>
    </source>
</evidence>
<gene>
    <name evidence="1" type="ORF">DUNSADRAFT_7071</name>
</gene>
<name>A0ABQ7H6J0_DUNSA</name>
<organism evidence="1 2">
    <name type="scientific">Dunaliella salina</name>
    <name type="common">Green alga</name>
    <name type="synonym">Protococcus salinus</name>
    <dbReference type="NCBI Taxonomy" id="3046"/>
    <lineage>
        <taxon>Eukaryota</taxon>
        <taxon>Viridiplantae</taxon>
        <taxon>Chlorophyta</taxon>
        <taxon>core chlorophytes</taxon>
        <taxon>Chlorophyceae</taxon>
        <taxon>CS clade</taxon>
        <taxon>Chlamydomonadales</taxon>
        <taxon>Dunaliellaceae</taxon>
        <taxon>Dunaliella</taxon>
    </lineage>
</organism>
<sequence>MDKNYRHRTTGTCIHAPETQALDKYILTLLAQRREVQLSDIHELLRDGNEAQTNDASLVQKLTLQAVSSKALDLERHLLQKELTLTLESSFGCARNGVDAMHWDILRTGTPLAGMPEALGLLWFCKSRQASLAVEQQELQHHIAAVHAAHLHHALHSASRSAPGVATHPVPHYQFDHAGPLQANGICACEKELAAAEQCMEAVLHAQADMAARVARLAEGFDSRTATGAQSAILESDWQVALLHAAWVALGGRFAKRLAARIAILPQSHNHRFPALEQVAGEDLARDRRMASLNLRHPPRVVRHASVAAGLADGFIECMDLHARLSSAAKEAAANDGTLPTEVFGGVWGSSDACVHHRHLYVARRALPVLLGCQDQLWPEMPLEFSDQSTEQHQQQQQQQKHDEQARCVIWKGF</sequence>
<proteinExistence type="predicted"/>
<evidence type="ECO:0000313" key="2">
    <source>
        <dbReference type="Proteomes" id="UP000815325"/>
    </source>
</evidence>
<accession>A0ABQ7H6J0</accession>
<protein>
    <submittedName>
        <fullName evidence="1">Uncharacterized protein</fullName>
    </submittedName>
</protein>
<reference evidence="1" key="1">
    <citation type="submission" date="2017-08" db="EMBL/GenBank/DDBJ databases">
        <authorList>
            <person name="Polle J.E."/>
            <person name="Barry K."/>
            <person name="Cushman J."/>
            <person name="Schmutz J."/>
            <person name="Tran D."/>
            <person name="Hathwaick L.T."/>
            <person name="Yim W.C."/>
            <person name="Jenkins J."/>
            <person name="Mckie-Krisberg Z.M."/>
            <person name="Prochnik S."/>
            <person name="Lindquist E."/>
            <person name="Dockter R.B."/>
            <person name="Adam C."/>
            <person name="Molina H."/>
            <person name="Bunkerborg J."/>
            <person name="Jin E."/>
            <person name="Buchheim M."/>
            <person name="Magnuson J."/>
        </authorList>
    </citation>
    <scope>NUCLEOTIDE SEQUENCE</scope>
    <source>
        <strain evidence="1">CCAP 19/18</strain>
    </source>
</reference>
<comment type="caution">
    <text evidence="1">The sequence shown here is derived from an EMBL/GenBank/DDBJ whole genome shotgun (WGS) entry which is preliminary data.</text>
</comment>
<keyword evidence="2" id="KW-1185">Reference proteome</keyword>